<dbReference type="Pfam" id="PF22191">
    <property type="entry name" value="IBR_1"/>
    <property type="match status" value="1"/>
</dbReference>
<dbReference type="PROSITE" id="PS00518">
    <property type="entry name" value="ZF_RING_1"/>
    <property type="match status" value="1"/>
</dbReference>
<dbReference type="CDD" id="cd23134">
    <property type="entry name" value="RING-HC_ITT1-like"/>
    <property type="match status" value="1"/>
</dbReference>
<evidence type="ECO:0000256" key="5">
    <source>
        <dbReference type="ARBA" id="ARBA00022723"/>
    </source>
</evidence>
<feature type="domain" description="RING-type" evidence="12">
    <location>
        <begin position="201"/>
        <end position="246"/>
    </location>
</feature>
<dbReference type="EC" id="2.3.2.31" evidence="3"/>
<dbReference type="SMART" id="SM00647">
    <property type="entry name" value="IBR"/>
    <property type="match status" value="2"/>
</dbReference>
<keyword evidence="15" id="KW-1185">Reference proteome</keyword>
<dbReference type="InterPro" id="IPR031127">
    <property type="entry name" value="E3_UB_ligase_RBR"/>
</dbReference>
<comment type="pathway">
    <text evidence="2">Protein modification; protein ubiquitination.</text>
</comment>
<dbReference type="InterPro" id="IPR047548">
    <property type="entry name" value="Rcat_RBR_RNF14"/>
</dbReference>
<keyword evidence="4" id="KW-0808">Transferase</keyword>
<dbReference type="CDD" id="cd23820">
    <property type="entry name" value="RWD_RNF14"/>
    <property type="match status" value="1"/>
</dbReference>
<evidence type="ECO:0000259" key="13">
    <source>
        <dbReference type="PROSITE" id="PS51873"/>
    </source>
</evidence>
<dbReference type="CDD" id="cd20354">
    <property type="entry name" value="Rcat_RBR_RNF14"/>
    <property type="match status" value="1"/>
</dbReference>
<feature type="domain" description="RING-type" evidence="13">
    <location>
        <begin position="197"/>
        <end position="453"/>
    </location>
</feature>
<evidence type="ECO:0000313" key="14">
    <source>
        <dbReference type="EMBL" id="KAL0950896.1"/>
    </source>
</evidence>
<dbReference type="Proteomes" id="UP001556367">
    <property type="component" value="Unassembled WGS sequence"/>
</dbReference>
<organism evidence="14 15">
    <name type="scientific">Hohenbuehelia grisea</name>
    <dbReference type="NCBI Taxonomy" id="104357"/>
    <lineage>
        <taxon>Eukaryota</taxon>
        <taxon>Fungi</taxon>
        <taxon>Dikarya</taxon>
        <taxon>Basidiomycota</taxon>
        <taxon>Agaricomycotina</taxon>
        <taxon>Agaricomycetes</taxon>
        <taxon>Agaricomycetidae</taxon>
        <taxon>Agaricales</taxon>
        <taxon>Pleurotineae</taxon>
        <taxon>Pleurotaceae</taxon>
        <taxon>Hohenbuehelia</taxon>
    </lineage>
</organism>
<dbReference type="Pfam" id="PF13445">
    <property type="entry name" value="zf-RING_UBOX"/>
    <property type="match status" value="1"/>
</dbReference>
<dbReference type="SUPFAM" id="SSF57850">
    <property type="entry name" value="RING/U-box"/>
    <property type="match status" value="3"/>
</dbReference>
<dbReference type="InterPro" id="IPR016135">
    <property type="entry name" value="UBQ-conjugating_enzyme/RWD"/>
</dbReference>
<dbReference type="Gene3D" id="3.30.40.10">
    <property type="entry name" value="Zinc/RING finger domain, C3HC4 (zinc finger)"/>
    <property type="match status" value="1"/>
</dbReference>
<dbReference type="PROSITE" id="PS50089">
    <property type="entry name" value="ZF_RING_2"/>
    <property type="match status" value="1"/>
</dbReference>
<dbReference type="Pfam" id="PF01485">
    <property type="entry name" value="IBR"/>
    <property type="match status" value="1"/>
</dbReference>
<dbReference type="InterPro" id="IPR013083">
    <property type="entry name" value="Znf_RING/FYVE/PHD"/>
</dbReference>
<dbReference type="Gene3D" id="3.10.110.10">
    <property type="entry name" value="Ubiquitin Conjugating Enzyme"/>
    <property type="match status" value="1"/>
</dbReference>
<accession>A0ABR3J5H4</accession>
<comment type="caution">
    <text evidence="14">The sequence shown here is derived from an EMBL/GenBank/DDBJ whole genome shotgun (WGS) entry which is preliminary data.</text>
</comment>
<evidence type="ECO:0000256" key="6">
    <source>
        <dbReference type="ARBA" id="ARBA00022737"/>
    </source>
</evidence>
<dbReference type="PANTHER" id="PTHR11685">
    <property type="entry name" value="RBR FAMILY RING FINGER AND IBR DOMAIN-CONTAINING"/>
    <property type="match status" value="1"/>
</dbReference>
<name>A0ABR3J5H4_9AGAR</name>
<keyword evidence="5" id="KW-0479">Metal-binding</keyword>
<dbReference type="CDD" id="cd20341">
    <property type="entry name" value="BRcat_RBR_RNF14"/>
    <property type="match status" value="1"/>
</dbReference>
<evidence type="ECO:0000256" key="3">
    <source>
        <dbReference type="ARBA" id="ARBA00012251"/>
    </source>
</evidence>
<evidence type="ECO:0000256" key="8">
    <source>
        <dbReference type="ARBA" id="ARBA00022786"/>
    </source>
</evidence>
<evidence type="ECO:0000256" key="9">
    <source>
        <dbReference type="ARBA" id="ARBA00022833"/>
    </source>
</evidence>
<keyword evidence="9" id="KW-0862">Zinc</keyword>
<evidence type="ECO:0000256" key="1">
    <source>
        <dbReference type="ARBA" id="ARBA00001798"/>
    </source>
</evidence>
<evidence type="ECO:0000313" key="15">
    <source>
        <dbReference type="Proteomes" id="UP001556367"/>
    </source>
</evidence>
<dbReference type="InterPro" id="IPR027370">
    <property type="entry name" value="Znf-RING_euk"/>
</dbReference>
<keyword evidence="6" id="KW-0677">Repeat</keyword>
<dbReference type="InterPro" id="IPR002867">
    <property type="entry name" value="IBR_dom"/>
</dbReference>
<dbReference type="Pfam" id="PF05773">
    <property type="entry name" value="RWD"/>
    <property type="match status" value="1"/>
</dbReference>
<evidence type="ECO:0000259" key="12">
    <source>
        <dbReference type="PROSITE" id="PS50089"/>
    </source>
</evidence>
<comment type="catalytic activity">
    <reaction evidence="1">
        <text>[E2 ubiquitin-conjugating enzyme]-S-ubiquitinyl-L-cysteine + [acceptor protein]-L-lysine = [E2 ubiquitin-conjugating enzyme]-L-cysteine + [acceptor protein]-N(6)-ubiquitinyl-L-lysine.</text>
        <dbReference type="EC" id="2.3.2.31"/>
    </reaction>
</comment>
<proteinExistence type="inferred from homology"/>
<dbReference type="EMBL" id="JASNQZ010000011">
    <property type="protein sequence ID" value="KAL0950896.1"/>
    <property type="molecule type" value="Genomic_DNA"/>
</dbReference>
<dbReference type="PROSITE" id="PS51873">
    <property type="entry name" value="TRIAD"/>
    <property type="match status" value="1"/>
</dbReference>
<dbReference type="InterPro" id="IPR017907">
    <property type="entry name" value="Znf_RING_CS"/>
</dbReference>
<sequence length="473" mass="53942">MVTQYDHLDEIRSECQSLQEEEYQVLESIFPDFISYDEPGRTLRIEVPIELDNAQEVSIVNEADDSDHPPQCLTLATLPPLLLHIALPVNYPLEVPPNILSIHATHSWLPRLGLRSALIRLWSLGQPVLYDWIELIRTGAFLNDIKVIELIRTGAFLNDIKVTSSNHIRIPHPMPHLLAALLKNHDHSMKQENFLLTPYSCSICLAQYKGAKCAKLMCGHVFCRSCLLDFWGLCITEGDVDRVGCPDPECVKEGHKAMEEDVARIVSESDLVRWRWLREKQALERDPNVIHCPVECCQTPVPKPPTAEGDESGWTRLRTCQKCSFSFCSFCKRTWHGPITTCPISITETFVLEYMALLPGSPEREKFEKRYGKVMLSRLVAKYEEDQLNKKWLDASTMACPGCSVNVEKSLGCNHMTCAKCKQHFCYRCGTKLNPSNPYSHFSISGQRCFNKLFDFMQGEDDGWQPIEGFEFL</sequence>
<evidence type="ECO:0000256" key="2">
    <source>
        <dbReference type="ARBA" id="ARBA00004906"/>
    </source>
</evidence>
<keyword evidence="7 11" id="KW-0863">Zinc-finger</keyword>
<comment type="similarity">
    <text evidence="10">Belongs to the RBR family. RNF14 subfamily.</text>
</comment>
<protein>
    <recommendedName>
        <fullName evidence="3">RBR-type E3 ubiquitin transferase</fullName>
        <ecNumber evidence="3">2.3.2.31</ecNumber>
    </recommendedName>
</protein>
<dbReference type="SUPFAM" id="SSF54495">
    <property type="entry name" value="UBC-like"/>
    <property type="match status" value="1"/>
</dbReference>
<dbReference type="InterPro" id="IPR006575">
    <property type="entry name" value="RWD_dom"/>
</dbReference>
<dbReference type="InterPro" id="IPR044066">
    <property type="entry name" value="TRIAD_supradom"/>
</dbReference>
<evidence type="ECO:0000256" key="10">
    <source>
        <dbReference type="ARBA" id="ARBA00044508"/>
    </source>
</evidence>
<evidence type="ECO:0000256" key="7">
    <source>
        <dbReference type="ARBA" id="ARBA00022771"/>
    </source>
</evidence>
<dbReference type="Gene3D" id="1.20.120.1750">
    <property type="match status" value="1"/>
</dbReference>
<reference evidence="15" key="1">
    <citation type="submission" date="2024-06" db="EMBL/GenBank/DDBJ databases">
        <title>Multi-omics analyses provide insights into the biosynthesis of the anticancer antibiotic pleurotin in Hohenbuehelia grisea.</title>
        <authorList>
            <person name="Weaver J.A."/>
            <person name="Alberti F."/>
        </authorList>
    </citation>
    <scope>NUCLEOTIDE SEQUENCE [LARGE SCALE GENOMIC DNA]</scope>
    <source>
        <strain evidence="15">T-177</strain>
    </source>
</reference>
<dbReference type="InterPro" id="IPR001841">
    <property type="entry name" value="Znf_RING"/>
</dbReference>
<evidence type="ECO:0000256" key="11">
    <source>
        <dbReference type="PROSITE-ProRule" id="PRU00175"/>
    </source>
</evidence>
<keyword evidence="8" id="KW-0833">Ubl conjugation pathway</keyword>
<gene>
    <name evidence="14" type="ORF">HGRIS_007655</name>
</gene>
<dbReference type="SMART" id="SM00591">
    <property type="entry name" value="RWD"/>
    <property type="match status" value="1"/>
</dbReference>
<evidence type="ECO:0000256" key="4">
    <source>
        <dbReference type="ARBA" id="ARBA00022679"/>
    </source>
</evidence>